<reference evidence="6 7" key="1">
    <citation type="submission" date="2017-10" db="EMBL/GenBank/DDBJ databases">
        <title>Comparative genomics in systemic dimorphic fungi from Ajellomycetaceae.</title>
        <authorList>
            <person name="Munoz J.F."/>
            <person name="Mcewen J.G."/>
            <person name="Clay O.K."/>
            <person name="Cuomo C.A."/>
        </authorList>
    </citation>
    <scope>NUCLEOTIDE SEQUENCE [LARGE SCALE GENOMIC DNA]</scope>
    <source>
        <strain evidence="6 7">UAMH7299</strain>
    </source>
</reference>
<accession>A0A2B7XQ91</accession>
<dbReference type="Pfam" id="PF01764">
    <property type="entry name" value="Lipase_3"/>
    <property type="match status" value="1"/>
</dbReference>
<feature type="signal peptide" evidence="4">
    <location>
        <begin position="1"/>
        <end position="24"/>
    </location>
</feature>
<organism evidence="6 7">
    <name type="scientific">Polytolypa hystricis (strain UAMH7299)</name>
    <dbReference type="NCBI Taxonomy" id="1447883"/>
    <lineage>
        <taxon>Eukaryota</taxon>
        <taxon>Fungi</taxon>
        <taxon>Dikarya</taxon>
        <taxon>Ascomycota</taxon>
        <taxon>Pezizomycotina</taxon>
        <taxon>Eurotiomycetes</taxon>
        <taxon>Eurotiomycetidae</taxon>
        <taxon>Onygenales</taxon>
        <taxon>Onygenales incertae sedis</taxon>
        <taxon>Polytolypa</taxon>
    </lineage>
</organism>
<dbReference type="CDD" id="cd00519">
    <property type="entry name" value="Lipase_3"/>
    <property type="match status" value="1"/>
</dbReference>
<evidence type="ECO:0000313" key="7">
    <source>
        <dbReference type="Proteomes" id="UP000224634"/>
    </source>
</evidence>
<feature type="domain" description="Fungal lipase-type" evidence="5">
    <location>
        <begin position="116"/>
        <end position="271"/>
    </location>
</feature>
<dbReference type="GO" id="GO:0006629">
    <property type="term" value="P:lipid metabolic process"/>
    <property type="evidence" value="ECO:0007669"/>
    <property type="project" value="InterPro"/>
</dbReference>
<gene>
    <name evidence="6" type="ORF">AJ80_07363</name>
</gene>
<feature type="compositionally biased region" description="Low complexity" evidence="3">
    <location>
        <begin position="335"/>
        <end position="345"/>
    </location>
</feature>
<feature type="chain" id="PRO_5012789959" description="Fungal lipase-type domain-containing protein" evidence="4">
    <location>
        <begin position="25"/>
        <end position="407"/>
    </location>
</feature>
<sequence>MSPRPLLPWLSLLAAYLFLGVASCLQHPIVKHNDGGGPRRNVSSELFSSLEELARIVDITYCVGTTGVYKPFLCAGRCPEFEGFELVKTWNTGPLLSDSCGFLVLSHPPWPKRIILGFRGTYSITNTIIDLSAVPQTYVPYPDPNADPENPNDDGVCNNCTVHAGFMISWISARSAILPALLDARAKYPDYQLVLVGHSLGGAVAALAGLEFQIRGWKPQVTTFGEPRVGNRGLAEYIDARFGLTQSQQQQQYSSYHRVTHAKDPIPLLPLSEWGYAMHAGEIYISKPDLPPSIEDLHHCVGTADPTCIAGAEDEEEEEGIGREVQRLGAVLLEQQQQQQQGQQQVSPSRGVSGDGEYQPNNQRRLFWPGRMQLWELFFAHRDYFYRLGICMPGGDPSRWRLPWPWG</sequence>
<dbReference type="GO" id="GO:0016787">
    <property type="term" value="F:hydrolase activity"/>
    <property type="evidence" value="ECO:0007669"/>
    <property type="project" value="UniProtKB-KW"/>
</dbReference>
<dbReference type="Proteomes" id="UP000224634">
    <property type="component" value="Unassembled WGS sequence"/>
</dbReference>
<comment type="caution">
    <text evidence="6">The sequence shown here is derived from an EMBL/GenBank/DDBJ whole genome shotgun (WGS) entry which is preliminary data.</text>
</comment>
<keyword evidence="7" id="KW-1185">Reference proteome</keyword>
<feature type="region of interest" description="Disordered" evidence="3">
    <location>
        <begin position="335"/>
        <end position="359"/>
    </location>
</feature>
<dbReference type="InterPro" id="IPR051299">
    <property type="entry name" value="AB_hydrolase_lip/est"/>
</dbReference>
<evidence type="ECO:0000256" key="2">
    <source>
        <dbReference type="ARBA" id="ARBA00022801"/>
    </source>
</evidence>
<dbReference type="OrthoDB" id="406844at2759"/>
<name>A0A2B7XQ91_POLH7</name>
<evidence type="ECO:0000256" key="4">
    <source>
        <dbReference type="SAM" id="SignalP"/>
    </source>
</evidence>
<keyword evidence="1 4" id="KW-0732">Signal</keyword>
<evidence type="ECO:0000259" key="5">
    <source>
        <dbReference type="Pfam" id="PF01764"/>
    </source>
</evidence>
<evidence type="ECO:0000313" key="6">
    <source>
        <dbReference type="EMBL" id="PGH10812.1"/>
    </source>
</evidence>
<dbReference type="PANTHER" id="PTHR46640">
    <property type="entry name" value="TRIACYLGLYCEROL LIPASE, PUTATIVE (AFU_ORTHOLOGUE AFUA_6G06510)-RELATED"/>
    <property type="match status" value="1"/>
</dbReference>
<dbReference type="PANTHER" id="PTHR46640:SF1">
    <property type="entry name" value="FUNGAL LIPASE-LIKE DOMAIN-CONTAINING PROTEIN-RELATED"/>
    <property type="match status" value="1"/>
</dbReference>
<dbReference type="SUPFAM" id="SSF53474">
    <property type="entry name" value="alpha/beta-Hydrolases"/>
    <property type="match status" value="1"/>
</dbReference>
<dbReference type="InterPro" id="IPR029058">
    <property type="entry name" value="AB_hydrolase_fold"/>
</dbReference>
<evidence type="ECO:0000256" key="3">
    <source>
        <dbReference type="SAM" id="MobiDB-lite"/>
    </source>
</evidence>
<dbReference type="Gene3D" id="3.40.50.1820">
    <property type="entry name" value="alpha/beta hydrolase"/>
    <property type="match status" value="1"/>
</dbReference>
<dbReference type="InterPro" id="IPR002921">
    <property type="entry name" value="Fungal_lipase-type"/>
</dbReference>
<keyword evidence="2" id="KW-0378">Hydrolase</keyword>
<evidence type="ECO:0000256" key="1">
    <source>
        <dbReference type="ARBA" id="ARBA00022729"/>
    </source>
</evidence>
<dbReference type="PROSITE" id="PS51257">
    <property type="entry name" value="PROKAR_LIPOPROTEIN"/>
    <property type="match status" value="1"/>
</dbReference>
<protein>
    <recommendedName>
        <fullName evidence="5">Fungal lipase-type domain-containing protein</fullName>
    </recommendedName>
</protein>
<dbReference type="STRING" id="1447883.A0A2B7XQ91"/>
<dbReference type="EMBL" id="PDNA01000141">
    <property type="protein sequence ID" value="PGH10812.1"/>
    <property type="molecule type" value="Genomic_DNA"/>
</dbReference>
<proteinExistence type="predicted"/>
<dbReference type="AlphaFoldDB" id="A0A2B7XQ91"/>